<feature type="region of interest" description="Disordered" evidence="3">
    <location>
        <begin position="229"/>
        <end position="273"/>
    </location>
</feature>
<dbReference type="InterPro" id="IPR007428">
    <property type="entry name" value="MlaA"/>
</dbReference>
<dbReference type="AlphaFoldDB" id="A0A222P4J1"/>
<dbReference type="OrthoDB" id="9785326at2"/>
<proteinExistence type="inferred from homology"/>
<feature type="compositionally biased region" description="Polar residues" evidence="3">
    <location>
        <begin position="256"/>
        <end position="273"/>
    </location>
</feature>
<feature type="chain" id="PRO_5012668586" evidence="4">
    <location>
        <begin position="19"/>
        <end position="273"/>
    </location>
</feature>
<evidence type="ECO:0000256" key="2">
    <source>
        <dbReference type="ARBA" id="ARBA00022729"/>
    </source>
</evidence>
<feature type="signal peptide" evidence="4">
    <location>
        <begin position="1"/>
        <end position="18"/>
    </location>
</feature>
<evidence type="ECO:0000256" key="3">
    <source>
        <dbReference type="SAM" id="MobiDB-lite"/>
    </source>
</evidence>
<keyword evidence="5" id="KW-0449">Lipoprotein</keyword>
<protein>
    <submittedName>
        <fullName evidence="5">Putative phospholipid-binding lipoprotein MlaA</fullName>
    </submittedName>
</protein>
<evidence type="ECO:0000256" key="4">
    <source>
        <dbReference type="SAM" id="SignalP"/>
    </source>
</evidence>
<dbReference type="PRINTS" id="PR01805">
    <property type="entry name" value="VACJLIPOPROT"/>
</dbReference>
<dbReference type="PANTHER" id="PTHR30035">
    <property type="entry name" value="LIPOPROTEIN VACJ-RELATED"/>
    <property type="match status" value="1"/>
</dbReference>
<evidence type="ECO:0000313" key="5">
    <source>
        <dbReference type="EMBL" id="ASQ46770.1"/>
    </source>
</evidence>
<accession>A0A222P4J1</accession>
<gene>
    <name evidence="5" type="primary">mlaA</name>
    <name evidence="5" type="ORF">clem_11120</name>
</gene>
<dbReference type="KEGG" id="lcd:clem_11120"/>
<dbReference type="Proteomes" id="UP000201728">
    <property type="component" value="Chromosome"/>
</dbReference>
<dbReference type="GO" id="GO:0120010">
    <property type="term" value="P:intermembrane phospholipid transfer"/>
    <property type="evidence" value="ECO:0007669"/>
    <property type="project" value="TreeGrafter"/>
</dbReference>
<keyword evidence="6" id="KW-1185">Reference proteome</keyword>
<feature type="compositionally biased region" description="Acidic residues" evidence="3">
    <location>
        <begin position="234"/>
        <end position="251"/>
    </location>
</feature>
<dbReference type="EMBL" id="CP016397">
    <property type="protein sequence ID" value="ASQ46770.1"/>
    <property type="molecule type" value="Genomic_DNA"/>
</dbReference>
<name>A0A222P4J1_9GAMM</name>
<evidence type="ECO:0000256" key="1">
    <source>
        <dbReference type="ARBA" id="ARBA00010634"/>
    </source>
</evidence>
<dbReference type="PANTHER" id="PTHR30035:SF3">
    <property type="entry name" value="INTERMEMBRANE PHOSPHOLIPID TRANSPORT SYSTEM LIPOPROTEIN MLAA"/>
    <property type="match status" value="1"/>
</dbReference>
<comment type="similarity">
    <text evidence="1">Belongs to the MlaA family.</text>
</comment>
<dbReference type="GO" id="GO:0016020">
    <property type="term" value="C:membrane"/>
    <property type="evidence" value="ECO:0007669"/>
    <property type="project" value="InterPro"/>
</dbReference>
<organism evidence="5 6">
    <name type="scientific">Legionella clemsonensis</name>
    <dbReference type="NCBI Taxonomy" id="1867846"/>
    <lineage>
        <taxon>Bacteria</taxon>
        <taxon>Pseudomonadati</taxon>
        <taxon>Pseudomonadota</taxon>
        <taxon>Gammaproteobacteria</taxon>
        <taxon>Legionellales</taxon>
        <taxon>Legionellaceae</taxon>
        <taxon>Legionella</taxon>
    </lineage>
</organism>
<dbReference type="PROSITE" id="PS51257">
    <property type="entry name" value="PROKAR_LIPOPROTEIN"/>
    <property type="match status" value="1"/>
</dbReference>
<reference evidence="6" key="1">
    <citation type="submission" date="2016-07" db="EMBL/GenBank/DDBJ databases">
        <authorList>
            <person name="Florea S."/>
            <person name="Webb J.S."/>
            <person name="Jaromczyk J."/>
            <person name="Schardl C.L."/>
        </authorList>
    </citation>
    <scope>NUCLEOTIDE SEQUENCE [LARGE SCALE GENOMIC DNA]</scope>
    <source>
        <strain evidence="6">CDC-D5610</strain>
    </source>
</reference>
<evidence type="ECO:0000313" key="6">
    <source>
        <dbReference type="Proteomes" id="UP000201728"/>
    </source>
</evidence>
<keyword evidence="2 4" id="KW-0732">Signal</keyword>
<dbReference type="RefSeq" id="WP_094091596.1">
    <property type="nucleotide sequence ID" value="NZ_CP016397.1"/>
</dbReference>
<sequence length="273" mass="30423">MRLIVTLATVIGSLMLSACITKGSNPADPYESINRKIYNFNMAVDATVLKPTAKFYKVILPPPVRSGINNAFNNVAMIPTVANDLLQAEWRYAIKDAWRFMINSTFGIAGIFDMADKHFSLPPHYNDMGLTFAKWGDKKSPYLVIPLLGPATIRDGMGMVFDYTVLSPYAYIDHAGVIWGLAAIRYVDLRSQMFETEALMAQALDKYAFIRDAYLQHRNFRITGEQQETGSLYIDDEDNEEDIGDYIDDEPLPAKNSESTGTNPNASHSPASA</sequence>
<dbReference type="Pfam" id="PF04333">
    <property type="entry name" value="MlaA"/>
    <property type="match status" value="1"/>
</dbReference>